<gene>
    <name evidence="1" type="ORF">O3G_MSEX007433</name>
</gene>
<dbReference type="AlphaFoldDB" id="A0A922CMU9"/>
<name>A0A922CMU9_MANSE</name>
<organism evidence="1 2">
    <name type="scientific">Manduca sexta</name>
    <name type="common">Tobacco hawkmoth</name>
    <name type="synonym">Tobacco hornworm</name>
    <dbReference type="NCBI Taxonomy" id="7130"/>
    <lineage>
        <taxon>Eukaryota</taxon>
        <taxon>Metazoa</taxon>
        <taxon>Ecdysozoa</taxon>
        <taxon>Arthropoda</taxon>
        <taxon>Hexapoda</taxon>
        <taxon>Insecta</taxon>
        <taxon>Pterygota</taxon>
        <taxon>Neoptera</taxon>
        <taxon>Endopterygota</taxon>
        <taxon>Lepidoptera</taxon>
        <taxon>Glossata</taxon>
        <taxon>Ditrysia</taxon>
        <taxon>Bombycoidea</taxon>
        <taxon>Sphingidae</taxon>
        <taxon>Sphinginae</taxon>
        <taxon>Sphingini</taxon>
        <taxon>Manduca</taxon>
    </lineage>
</organism>
<evidence type="ECO:0000313" key="2">
    <source>
        <dbReference type="Proteomes" id="UP000791440"/>
    </source>
</evidence>
<reference evidence="1" key="2">
    <citation type="submission" date="2020-12" db="EMBL/GenBank/DDBJ databases">
        <authorList>
            <person name="Kanost M."/>
        </authorList>
    </citation>
    <scope>NUCLEOTIDE SEQUENCE</scope>
</reference>
<keyword evidence="2" id="KW-1185">Reference proteome</keyword>
<proteinExistence type="predicted"/>
<dbReference type="EMBL" id="JH668417">
    <property type="protein sequence ID" value="KAG6452092.1"/>
    <property type="molecule type" value="Genomic_DNA"/>
</dbReference>
<dbReference type="Proteomes" id="UP000791440">
    <property type="component" value="Unassembled WGS sequence"/>
</dbReference>
<accession>A0A922CMU9</accession>
<evidence type="ECO:0000313" key="1">
    <source>
        <dbReference type="EMBL" id="KAG6452092.1"/>
    </source>
</evidence>
<protein>
    <submittedName>
        <fullName evidence="1">Uncharacterized protein</fullName>
    </submittedName>
</protein>
<reference evidence="1" key="1">
    <citation type="journal article" date="2016" name="Insect Biochem. Mol. Biol.">
        <title>Multifaceted biological insights from a draft genome sequence of the tobacco hornworm moth, Manduca sexta.</title>
        <authorList>
            <person name="Kanost M.R."/>
            <person name="Arrese E.L."/>
            <person name="Cao X."/>
            <person name="Chen Y.R."/>
            <person name="Chellapilla S."/>
            <person name="Goldsmith M.R."/>
            <person name="Grosse-Wilde E."/>
            <person name="Heckel D.G."/>
            <person name="Herndon N."/>
            <person name="Jiang H."/>
            <person name="Papanicolaou A."/>
            <person name="Qu J."/>
            <person name="Soulages J.L."/>
            <person name="Vogel H."/>
            <person name="Walters J."/>
            <person name="Waterhouse R.M."/>
            <person name="Ahn S.J."/>
            <person name="Almeida F.C."/>
            <person name="An C."/>
            <person name="Aqrawi P."/>
            <person name="Bretschneider A."/>
            <person name="Bryant W.B."/>
            <person name="Bucks S."/>
            <person name="Chao H."/>
            <person name="Chevignon G."/>
            <person name="Christen J.M."/>
            <person name="Clarke D.F."/>
            <person name="Dittmer N.T."/>
            <person name="Ferguson L.C.F."/>
            <person name="Garavelou S."/>
            <person name="Gordon K.H.J."/>
            <person name="Gunaratna R.T."/>
            <person name="Han Y."/>
            <person name="Hauser F."/>
            <person name="He Y."/>
            <person name="Heidel-Fischer H."/>
            <person name="Hirsh A."/>
            <person name="Hu Y."/>
            <person name="Jiang H."/>
            <person name="Kalra D."/>
            <person name="Klinner C."/>
            <person name="Konig C."/>
            <person name="Kovar C."/>
            <person name="Kroll A.R."/>
            <person name="Kuwar S.S."/>
            <person name="Lee S.L."/>
            <person name="Lehman R."/>
            <person name="Li K."/>
            <person name="Li Z."/>
            <person name="Liang H."/>
            <person name="Lovelace S."/>
            <person name="Lu Z."/>
            <person name="Mansfield J.H."/>
            <person name="McCulloch K.J."/>
            <person name="Mathew T."/>
            <person name="Morton B."/>
            <person name="Muzny D.M."/>
            <person name="Neunemann D."/>
            <person name="Ongeri F."/>
            <person name="Pauchet Y."/>
            <person name="Pu L.L."/>
            <person name="Pyrousis I."/>
            <person name="Rao X.J."/>
            <person name="Redding A."/>
            <person name="Roesel C."/>
            <person name="Sanchez-Gracia A."/>
            <person name="Schaack S."/>
            <person name="Shukla A."/>
            <person name="Tetreau G."/>
            <person name="Wang Y."/>
            <person name="Xiong G.H."/>
            <person name="Traut W."/>
            <person name="Walsh T.K."/>
            <person name="Worley K.C."/>
            <person name="Wu D."/>
            <person name="Wu W."/>
            <person name="Wu Y.Q."/>
            <person name="Zhang X."/>
            <person name="Zou Z."/>
            <person name="Zucker H."/>
            <person name="Briscoe A.D."/>
            <person name="Burmester T."/>
            <person name="Clem R.J."/>
            <person name="Feyereisen R."/>
            <person name="Grimmelikhuijzen C.J.P."/>
            <person name="Hamodrakas S.J."/>
            <person name="Hansson B.S."/>
            <person name="Huguet E."/>
            <person name="Jermiin L.S."/>
            <person name="Lan Q."/>
            <person name="Lehman H.K."/>
            <person name="Lorenzen M."/>
            <person name="Merzendorfer H."/>
            <person name="Michalopoulos I."/>
            <person name="Morton D.B."/>
            <person name="Muthukrishnan S."/>
            <person name="Oakeshott J.G."/>
            <person name="Palmer W."/>
            <person name="Park Y."/>
            <person name="Passarelli A.L."/>
            <person name="Rozas J."/>
            <person name="Schwartz L.M."/>
            <person name="Smith W."/>
            <person name="Southgate A."/>
            <person name="Vilcinskas A."/>
            <person name="Vogt R."/>
            <person name="Wang P."/>
            <person name="Werren J."/>
            <person name="Yu X.Q."/>
            <person name="Zhou J.J."/>
            <person name="Brown S.J."/>
            <person name="Scherer S.E."/>
            <person name="Richards S."/>
            <person name="Blissard G.W."/>
        </authorList>
    </citation>
    <scope>NUCLEOTIDE SEQUENCE</scope>
</reference>
<comment type="caution">
    <text evidence="1">The sequence shown here is derived from an EMBL/GenBank/DDBJ whole genome shotgun (WGS) entry which is preliminary data.</text>
</comment>
<sequence length="100" mass="11698">MIINTILLQSLQDSSELARGQYKPCHNILQDKLILTAKNTMEKYGVSAVYTGGNLRMRYWNTPTWLMQGPGREWEENWWKDGNLLEGAEKKRMENVREPL</sequence>